<gene>
    <name evidence="1" type="ORF">CUZ56_01785</name>
</gene>
<sequence>MRLVTLFLCGVLALLAGCDERREDSAAASSAMRERAQSAFMAGCLEYGVYMEPVCQCGFQKLEEAYTLPELSRVFALPASSPETRKMEQDALRVGYECGLAYPEVALKGFEDNFMRECVQYGADLKPICQCTLDRITAHYDAKALLDVNYLMETTGEDAREAQAFMDFTEQAAESCASRLMR</sequence>
<accession>A0A433SCN8</accession>
<dbReference type="Proteomes" id="UP000286947">
    <property type="component" value="Unassembled WGS sequence"/>
</dbReference>
<dbReference type="PROSITE" id="PS51257">
    <property type="entry name" value="PROKAR_LIPOPROTEIN"/>
    <property type="match status" value="1"/>
</dbReference>
<evidence type="ECO:0000313" key="1">
    <source>
        <dbReference type="EMBL" id="RUS66505.1"/>
    </source>
</evidence>
<comment type="caution">
    <text evidence="1">The sequence shown here is derived from an EMBL/GenBank/DDBJ whole genome shotgun (WGS) entry which is preliminary data.</text>
</comment>
<dbReference type="RefSeq" id="WP_126979992.1">
    <property type="nucleotide sequence ID" value="NZ_PQSP01000004.1"/>
</dbReference>
<dbReference type="OrthoDB" id="426647at2"/>
<proteinExistence type="predicted"/>
<dbReference type="AlphaFoldDB" id="A0A433SCN8"/>
<evidence type="ECO:0000313" key="2">
    <source>
        <dbReference type="Proteomes" id="UP000286947"/>
    </source>
</evidence>
<dbReference type="EMBL" id="PQSP01000004">
    <property type="protein sequence ID" value="RUS66505.1"/>
    <property type="molecule type" value="Genomic_DNA"/>
</dbReference>
<name>A0A433SCN8_9BURK</name>
<keyword evidence="2" id="KW-1185">Reference proteome</keyword>
<reference evidence="1 2" key="1">
    <citation type="submission" date="2018-01" db="EMBL/GenBank/DDBJ databases">
        <title>Saezia sanguinis gen. nov., sp. nov., in the order Burkholderiales isolated from human blood.</title>
        <authorList>
            <person name="Medina-Pascual M.J."/>
            <person name="Valdezate S."/>
            <person name="Monzon S."/>
            <person name="Cuesta I."/>
            <person name="Carrasco G."/>
            <person name="Villalon P."/>
            <person name="Saez-Nieto J.A."/>
        </authorList>
    </citation>
    <scope>NUCLEOTIDE SEQUENCE [LARGE SCALE GENOMIC DNA]</scope>
    <source>
        <strain evidence="1 2">CNM695-12</strain>
    </source>
</reference>
<organism evidence="1 2">
    <name type="scientific">Saezia sanguinis</name>
    <dbReference type="NCBI Taxonomy" id="1965230"/>
    <lineage>
        <taxon>Bacteria</taxon>
        <taxon>Pseudomonadati</taxon>
        <taxon>Pseudomonadota</taxon>
        <taxon>Betaproteobacteria</taxon>
        <taxon>Burkholderiales</taxon>
        <taxon>Saeziaceae</taxon>
        <taxon>Saezia</taxon>
    </lineage>
</organism>
<evidence type="ECO:0008006" key="3">
    <source>
        <dbReference type="Google" id="ProtNLM"/>
    </source>
</evidence>
<protein>
    <recommendedName>
        <fullName evidence="3">Lipoprotein</fullName>
    </recommendedName>
</protein>